<feature type="region of interest" description="Disordered" evidence="1">
    <location>
        <begin position="48"/>
        <end position="89"/>
    </location>
</feature>
<reference evidence="2" key="2">
    <citation type="submission" date="2021-09" db="EMBL/GenBank/DDBJ databases">
        <authorList>
            <person name="Jia N."/>
            <person name="Wang J."/>
            <person name="Shi W."/>
            <person name="Du L."/>
            <person name="Sun Y."/>
            <person name="Zhan W."/>
            <person name="Jiang J."/>
            <person name="Wang Q."/>
            <person name="Zhang B."/>
            <person name="Ji P."/>
            <person name="Sakyi L.B."/>
            <person name="Cui X."/>
            <person name="Yuan T."/>
            <person name="Jiang B."/>
            <person name="Yang W."/>
            <person name="Lam T.T.-Y."/>
            <person name="Chang Q."/>
            <person name="Ding S."/>
            <person name="Wang X."/>
            <person name="Zhu J."/>
            <person name="Ruan X."/>
            <person name="Zhao L."/>
            <person name="Wei J."/>
            <person name="Que T."/>
            <person name="Du C."/>
            <person name="Cheng J."/>
            <person name="Dai P."/>
            <person name="Han X."/>
            <person name="Huang E."/>
            <person name="Gao Y."/>
            <person name="Liu J."/>
            <person name="Shao H."/>
            <person name="Ye R."/>
            <person name="Li L."/>
            <person name="Wei W."/>
            <person name="Wang X."/>
            <person name="Wang C."/>
            <person name="Huo Q."/>
            <person name="Li W."/>
            <person name="Guo W."/>
            <person name="Chen H."/>
            <person name="Chen S."/>
            <person name="Zhou L."/>
            <person name="Zhou L."/>
            <person name="Ni X."/>
            <person name="Tian J."/>
            <person name="Zhou Y."/>
            <person name="Sheng Y."/>
            <person name="Liu T."/>
            <person name="Pan Y."/>
            <person name="Xia L."/>
            <person name="Li J."/>
            <person name="Zhao F."/>
            <person name="Cao W."/>
        </authorList>
    </citation>
    <scope>NUCLEOTIDE SEQUENCE</scope>
    <source>
        <strain evidence="2">Rsan-2018</strain>
        <tissue evidence="2">Larvae</tissue>
    </source>
</reference>
<dbReference type="EMBL" id="JABSTV010000687">
    <property type="protein sequence ID" value="KAH7985866.1"/>
    <property type="molecule type" value="Genomic_DNA"/>
</dbReference>
<evidence type="ECO:0000313" key="2">
    <source>
        <dbReference type="EMBL" id="KAH7985866.1"/>
    </source>
</evidence>
<dbReference type="Proteomes" id="UP000821837">
    <property type="component" value="Unassembled WGS sequence"/>
</dbReference>
<evidence type="ECO:0008006" key="4">
    <source>
        <dbReference type="Google" id="ProtNLM"/>
    </source>
</evidence>
<sequence length="195" mass="22191">MHFRISALKGLGVPPDQYTVVLSHILMRCLPEDLAIVYRQIEEERGDTPLKQERTRRPSFLKIQVEEREEEKKEAPSSHSRHSTMVPNDMGSPIRFAQNIPSASALAATESLQQRTLSCVLCNSRAHSPAECSANSSAQDKRARLRNARCFYRCGTRNHVARFCTFLEPHVRHVPMPIHKGPLRVVTCRCNTRFS</sequence>
<accession>A0A9D4YRI2</accession>
<dbReference type="VEuPathDB" id="VectorBase:RSAN_036432"/>
<keyword evidence="3" id="KW-1185">Reference proteome</keyword>
<evidence type="ECO:0000256" key="1">
    <source>
        <dbReference type="SAM" id="MobiDB-lite"/>
    </source>
</evidence>
<proteinExistence type="predicted"/>
<evidence type="ECO:0000313" key="3">
    <source>
        <dbReference type="Proteomes" id="UP000821837"/>
    </source>
</evidence>
<reference evidence="2" key="1">
    <citation type="journal article" date="2020" name="Cell">
        <title>Large-Scale Comparative Analyses of Tick Genomes Elucidate Their Genetic Diversity and Vector Capacities.</title>
        <authorList>
            <consortium name="Tick Genome and Microbiome Consortium (TIGMIC)"/>
            <person name="Jia N."/>
            <person name="Wang J."/>
            <person name="Shi W."/>
            <person name="Du L."/>
            <person name="Sun Y."/>
            <person name="Zhan W."/>
            <person name="Jiang J.F."/>
            <person name="Wang Q."/>
            <person name="Zhang B."/>
            <person name="Ji P."/>
            <person name="Bell-Sakyi L."/>
            <person name="Cui X.M."/>
            <person name="Yuan T.T."/>
            <person name="Jiang B.G."/>
            <person name="Yang W.F."/>
            <person name="Lam T.T."/>
            <person name="Chang Q.C."/>
            <person name="Ding S.J."/>
            <person name="Wang X.J."/>
            <person name="Zhu J.G."/>
            <person name="Ruan X.D."/>
            <person name="Zhao L."/>
            <person name="Wei J.T."/>
            <person name="Ye R.Z."/>
            <person name="Que T.C."/>
            <person name="Du C.H."/>
            <person name="Zhou Y.H."/>
            <person name="Cheng J.X."/>
            <person name="Dai P.F."/>
            <person name="Guo W.B."/>
            <person name="Han X.H."/>
            <person name="Huang E.J."/>
            <person name="Li L.F."/>
            <person name="Wei W."/>
            <person name="Gao Y.C."/>
            <person name="Liu J.Z."/>
            <person name="Shao H.Z."/>
            <person name="Wang X."/>
            <person name="Wang C.C."/>
            <person name="Yang T.C."/>
            <person name="Huo Q.B."/>
            <person name="Li W."/>
            <person name="Chen H.Y."/>
            <person name="Chen S.E."/>
            <person name="Zhou L.G."/>
            <person name="Ni X.B."/>
            <person name="Tian J.H."/>
            <person name="Sheng Y."/>
            <person name="Liu T."/>
            <person name="Pan Y.S."/>
            <person name="Xia L.Y."/>
            <person name="Li J."/>
            <person name="Zhao F."/>
            <person name="Cao W.C."/>
        </authorList>
    </citation>
    <scope>NUCLEOTIDE SEQUENCE</scope>
    <source>
        <strain evidence="2">Rsan-2018</strain>
    </source>
</reference>
<name>A0A9D4YRI2_RHISA</name>
<feature type="compositionally biased region" description="Basic and acidic residues" evidence="1">
    <location>
        <begin position="64"/>
        <end position="76"/>
    </location>
</feature>
<protein>
    <recommendedName>
        <fullName evidence="4">CCHC-type domain-containing protein</fullName>
    </recommendedName>
</protein>
<dbReference type="AlphaFoldDB" id="A0A9D4YRI2"/>
<organism evidence="2 3">
    <name type="scientific">Rhipicephalus sanguineus</name>
    <name type="common">Brown dog tick</name>
    <name type="synonym">Ixodes sanguineus</name>
    <dbReference type="NCBI Taxonomy" id="34632"/>
    <lineage>
        <taxon>Eukaryota</taxon>
        <taxon>Metazoa</taxon>
        <taxon>Ecdysozoa</taxon>
        <taxon>Arthropoda</taxon>
        <taxon>Chelicerata</taxon>
        <taxon>Arachnida</taxon>
        <taxon>Acari</taxon>
        <taxon>Parasitiformes</taxon>
        <taxon>Ixodida</taxon>
        <taxon>Ixodoidea</taxon>
        <taxon>Ixodidae</taxon>
        <taxon>Rhipicephalinae</taxon>
        <taxon>Rhipicephalus</taxon>
        <taxon>Rhipicephalus</taxon>
    </lineage>
</organism>
<comment type="caution">
    <text evidence="2">The sequence shown here is derived from an EMBL/GenBank/DDBJ whole genome shotgun (WGS) entry which is preliminary data.</text>
</comment>
<gene>
    <name evidence="2" type="ORF">HPB52_025344</name>
</gene>